<comment type="caution">
    <text evidence="1">The sequence shown here is derived from an EMBL/GenBank/DDBJ whole genome shotgun (WGS) entry which is preliminary data.</text>
</comment>
<accession>A0A2T5M0R5</accession>
<gene>
    <name evidence="1" type="ORF">P175DRAFT_0523277</name>
</gene>
<dbReference type="OrthoDB" id="5413981at2759"/>
<reference evidence="1 2" key="1">
    <citation type="journal article" date="2018" name="Proc. Natl. Acad. Sci. U.S.A.">
        <title>Linking secondary metabolites to gene clusters through genome sequencing of six diverse Aspergillus species.</title>
        <authorList>
            <person name="Kaerboelling I."/>
            <person name="Vesth T.C."/>
            <person name="Frisvad J.C."/>
            <person name="Nybo J.L."/>
            <person name="Theobald S."/>
            <person name="Kuo A."/>
            <person name="Bowyer P."/>
            <person name="Matsuda Y."/>
            <person name="Mondo S."/>
            <person name="Lyhne E.K."/>
            <person name="Kogle M.E."/>
            <person name="Clum A."/>
            <person name="Lipzen A."/>
            <person name="Salamov A."/>
            <person name="Ngan C.Y."/>
            <person name="Daum C."/>
            <person name="Chiniquy J."/>
            <person name="Barry K."/>
            <person name="LaButti K."/>
            <person name="Haridas S."/>
            <person name="Simmons B.A."/>
            <person name="Magnuson J.K."/>
            <person name="Mortensen U.H."/>
            <person name="Larsen T.O."/>
            <person name="Grigoriev I.V."/>
            <person name="Baker S.E."/>
            <person name="Andersen M.R."/>
        </authorList>
    </citation>
    <scope>NUCLEOTIDE SEQUENCE [LARGE SCALE GENOMIC DNA]</scope>
    <source>
        <strain evidence="1 2">IBT 24754</strain>
    </source>
</reference>
<evidence type="ECO:0000313" key="2">
    <source>
        <dbReference type="Proteomes" id="UP000244073"/>
    </source>
</evidence>
<dbReference type="EMBL" id="MSFN02000003">
    <property type="protein sequence ID" value="PTU22119.1"/>
    <property type="molecule type" value="Genomic_DNA"/>
</dbReference>
<dbReference type="VEuPathDB" id="FungiDB:P175DRAFT_0523277"/>
<sequence length="205" mass="23020">MPQGCRVGFNPRVSNRTRNSALRGEIRYPVYMTLVTVKEVENRASRPLSRTQATCRSVSSMVGDHMRILTVLMLAFLRNSRYQSAVLYRISITRLQSGRELGAAQMLYDGWSGSRTTEIGSHPEWRLAASNVTYQAPASSPAGAGMWAAKRRLRHIHIHAVPTRLILEMSRSLRWELAGRVAGCVLIGLSRPIYYLGSPEEVPFF</sequence>
<protein>
    <submittedName>
        <fullName evidence="1">Uncharacterized protein</fullName>
    </submittedName>
</protein>
<evidence type="ECO:0000313" key="1">
    <source>
        <dbReference type="EMBL" id="PTU22119.1"/>
    </source>
</evidence>
<name>A0A2T5M0R5_9EURO</name>
<dbReference type="Proteomes" id="UP000244073">
    <property type="component" value="Unassembled WGS sequence"/>
</dbReference>
<proteinExistence type="predicted"/>
<dbReference type="AlphaFoldDB" id="A0A2T5M0R5"/>
<organism evidence="1 2">
    <name type="scientific">Aspergillus ochraceoroseus IBT 24754</name>
    <dbReference type="NCBI Taxonomy" id="1392256"/>
    <lineage>
        <taxon>Eukaryota</taxon>
        <taxon>Fungi</taxon>
        <taxon>Dikarya</taxon>
        <taxon>Ascomycota</taxon>
        <taxon>Pezizomycotina</taxon>
        <taxon>Eurotiomycetes</taxon>
        <taxon>Eurotiomycetidae</taxon>
        <taxon>Eurotiales</taxon>
        <taxon>Aspergillaceae</taxon>
        <taxon>Aspergillus</taxon>
        <taxon>Aspergillus subgen. Nidulantes</taxon>
    </lineage>
</organism>